<dbReference type="GO" id="GO:0045892">
    <property type="term" value="P:negative regulation of DNA-templated transcription"/>
    <property type="evidence" value="ECO:0007669"/>
    <property type="project" value="TreeGrafter"/>
</dbReference>
<accession>A0A2A2D323</accession>
<reference evidence="3 4" key="1">
    <citation type="submission" date="2017-08" db="EMBL/GenBank/DDBJ databases">
        <title>Genome sequence of Streptomyces albireticuli NRRL B-1670.</title>
        <authorList>
            <person name="Graham D.E."/>
            <person name="Mahan K.M."/>
            <person name="Klingeman D.M."/>
            <person name="Hettich R.L."/>
            <person name="Parry R.J."/>
            <person name="Spain J.C."/>
        </authorList>
    </citation>
    <scope>NUCLEOTIDE SEQUENCE [LARGE SCALE GENOMIC DNA]</scope>
    <source>
        <strain evidence="3 4">NRRL B-1670</strain>
    </source>
</reference>
<evidence type="ECO:0000313" key="3">
    <source>
        <dbReference type="EMBL" id="PAU45911.1"/>
    </source>
</evidence>
<feature type="domain" description="UbiC transcription regulator-associated" evidence="2">
    <location>
        <begin position="45"/>
        <end position="186"/>
    </location>
</feature>
<proteinExistence type="predicted"/>
<dbReference type="InterPro" id="IPR011663">
    <property type="entry name" value="UTRA"/>
</dbReference>
<dbReference type="InterPro" id="IPR050679">
    <property type="entry name" value="Bact_HTH_transcr_reg"/>
</dbReference>
<feature type="region of interest" description="Disordered" evidence="1">
    <location>
        <begin position="1"/>
        <end position="55"/>
    </location>
</feature>
<dbReference type="SMART" id="SM00866">
    <property type="entry name" value="UTRA"/>
    <property type="match status" value="1"/>
</dbReference>
<gene>
    <name evidence="3" type="ORF">CK936_27055</name>
</gene>
<evidence type="ECO:0000259" key="2">
    <source>
        <dbReference type="SMART" id="SM00866"/>
    </source>
</evidence>
<dbReference type="Gene3D" id="3.40.1410.10">
    <property type="entry name" value="Chorismate lyase-like"/>
    <property type="match status" value="1"/>
</dbReference>
<name>A0A2A2D323_9ACTN</name>
<organism evidence="3 4">
    <name type="scientific">Streptomyces albireticuli</name>
    <dbReference type="NCBI Taxonomy" id="1940"/>
    <lineage>
        <taxon>Bacteria</taxon>
        <taxon>Bacillati</taxon>
        <taxon>Actinomycetota</taxon>
        <taxon>Actinomycetes</taxon>
        <taxon>Kitasatosporales</taxon>
        <taxon>Streptomycetaceae</taxon>
        <taxon>Streptomyces</taxon>
    </lineage>
</organism>
<keyword evidence="4" id="KW-1185">Reference proteome</keyword>
<dbReference type="PANTHER" id="PTHR44846:SF17">
    <property type="entry name" value="GNTR-FAMILY TRANSCRIPTIONAL REGULATOR"/>
    <property type="match status" value="1"/>
</dbReference>
<dbReference type="SUPFAM" id="SSF64288">
    <property type="entry name" value="Chorismate lyase-like"/>
    <property type="match status" value="1"/>
</dbReference>
<evidence type="ECO:0000256" key="1">
    <source>
        <dbReference type="SAM" id="MobiDB-lite"/>
    </source>
</evidence>
<comment type="caution">
    <text evidence="3">The sequence shown here is derived from an EMBL/GenBank/DDBJ whole genome shotgun (WGS) entry which is preliminary data.</text>
</comment>
<protein>
    <recommendedName>
        <fullName evidence="2">UbiC transcription regulator-associated domain-containing protein</fullName>
    </recommendedName>
</protein>
<sequence>MVRTDGRNAIVPEQTPRQTWESDSARYLTPRGRGKPDAWAEEAGESRRRGGQRLLSAGTVVPPDAIARALGLEAGGQAVSRRRLILLDDVPVELADSYYPPRVAAGTALAEPRKVPGGAVTLLAELGHVATRVEETVTARMPTEEEREALRLGGHEPVLVLSRLILGGDGLPMEFCVMTMTARDRTLRYRMRLD</sequence>
<dbReference type="AlphaFoldDB" id="A0A2A2D323"/>
<feature type="compositionally biased region" description="Basic and acidic residues" evidence="1">
    <location>
        <begin position="34"/>
        <end position="48"/>
    </location>
</feature>
<dbReference type="InterPro" id="IPR028978">
    <property type="entry name" value="Chorismate_lyase_/UTRA_dom_sf"/>
</dbReference>
<dbReference type="Pfam" id="PF07702">
    <property type="entry name" value="UTRA"/>
    <property type="match status" value="1"/>
</dbReference>
<dbReference type="Proteomes" id="UP000218944">
    <property type="component" value="Unassembled WGS sequence"/>
</dbReference>
<dbReference type="EMBL" id="NSJV01000521">
    <property type="protein sequence ID" value="PAU45911.1"/>
    <property type="molecule type" value="Genomic_DNA"/>
</dbReference>
<dbReference type="PANTHER" id="PTHR44846">
    <property type="entry name" value="MANNOSYL-D-GLYCERATE TRANSPORT/METABOLISM SYSTEM REPRESSOR MNGR-RELATED"/>
    <property type="match status" value="1"/>
</dbReference>
<dbReference type="GO" id="GO:0003677">
    <property type="term" value="F:DNA binding"/>
    <property type="evidence" value="ECO:0007669"/>
    <property type="project" value="InterPro"/>
</dbReference>
<evidence type="ECO:0000313" key="4">
    <source>
        <dbReference type="Proteomes" id="UP000218944"/>
    </source>
</evidence>